<dbReference type="EMBL" id="JGVK01000001">
    <property type="protein sequence ID" value="KEY91745.1"/>
    <property type="molecule type" value="Genomic_DNA"/>
</dbReference>
<dbReference type="STRING" id="1179155.CF67_01087"/>
<organism evidence="7 8">
    <name type="scientific">Candidatus Photodesmus blepharonis</name>
    <dbReference type="NCBI Taxonomy" id="1179155"/>
    <lineage>
        <taxon>Bacteria</taxon>
        <taxon>Pseudomonadati</taxon>
        <taxon>Pseudomonadota</taxon>
        <taxon>Gammaproteobacteria</taxon>
        <taxon>Vibrionales</taxon>
        <taxon>Vibrionaceae</taxon>
        <taxon>Candidatus Photodesmus</taxon>
    </lineage>
</organism>
<evidence type="ECO:0000313" key="8">
    <source>
        <dbReference type="Proteomes" id="UP000053784"/>
    </source>
</evidence>
<dbReference type="PANTHER" id="PTHR37422:SF13">
    <property type="entry name" value="LIPOPOLYSACCHARIDE BIOSYNTHESIS PROTEIN PA4999-RELATED"/>
    <property type="match status" value="1"/>
</dbReference>
<evidence type="ECO:0000256" key="3">
    <source>
        <dbReference type="ARBA" id="ARBA00022989"/>
    </source>
</evidence>
<keyword evidence="8" id="KW-1185">Reference proteome</keyword>
<comment type="subcellular location">
    <subcellularLocation>
        <location evidence="1">Membrane</location>
        <topology evidence="1">Multi-pass membrane protein</topology>
    </subcellularLocation>
</comment>
<keyword evidence="4 5" id="KW-0472">Membrane</keyword>
<evidence type="ECO:0000313" key="7">
    <source>
        <dbReference type="EMBL" id="KEY91745.1"/>
    </source>
</evidence>
<feature type="transmembrane region" description="Helical" evidence="5">
    <location>
        <begin position="7"/>
        <end position="26"/>
    </location>
</feature>
<evidence type="ECO:0000256" key="4">
    <source>
        <dbReference type="ARBA" id="ARBA00023136"/>
    </source>
</evidence>
<dbReference type="PANTHER" id="PTHR37422">
    <property type="entry name" value="TEICHURONIC ACID BIOSYNTHESIS PROTEIN TUAE"/>
    <property type="match status" value="1"/>
</dbReference>
<feature type="domain" description="O-antigen ligase-related" evidence="6">
    <location>
        <begin position="240"/>
        <end position="376"/>
    </location>
</feature>
<evidence type="ECO:0000259" key="6">
    <source>
        <dbReference type="Pfam" id="PF04932"/>
    </source>
</evidence>
<feature type="transmembrane region" description="Helical" evidence="5">
    <location>
        <begin position="130"/>
        <end position="151"/>
    </location>
</feature>
<sequence>MYSLSRLLFMSIVLLCFIIATVWYLIPSPIVPIMVSLIPLGILITLNQPFWLVTLFVLFSFFRIHEAIPTLYHLKIPLVLSLGALFALIWHTLLSQKIKIYGHPSLTWLGIFWGLTTMGMFTASNVELALTAFTNVYWKIIVMTLAIIWVVNNDKHIGQISFSIVLSGTLIASITLYNLVNEIGLVEGTRVTIGRDIGSMLGDPNDLSLVLMFPLAFSINLGTTKGISFLKQVIAIITTGLFIGAIMATQSRGGLLGSLAVISICALKLIYSKNFFILLGVIGLLYLYLLSGILSKISGRFFGEIMMDESSIGRIFAWKAAYRMAMDNPLTGVGLNNFFPNYFFYSSYWDGSNHAVHSTWFGVLAEIGIPGFIVFIIFIFSVIHTARDTLRRISKSPELFSPHLTVVANSVYAGFIGSIVSSTFLTQAFNWPIYILAALTIAVSNLTQNNSQNKNNNFVD</sequence>
<reference evidence="7 8" key="1">
    <citation type="submission" date="2014-03" db="EMBL/GenBank/DDBJ databases">
        <title>Selection and divergence in the genomes of co-occurring obligate luminous symbionts with specific hosts.</title>
        <authorList>
            <person name="Hendry T.A."/>
            <person name="de Wet J.R."/>
            <person name="Dunlap P.V."/>
        </authorList>
    </citation>
    <scope>NUCLEOTIDE SEQUENCE [LARGE SCALE GENOMIC DNA]</scope>
    <source>
        <strain evidence="7 8">Ppalp.1</strain>
    </source>
</reference>
<dbReference type="OrthoDB" id="871774at2"/>
<feature type="transmembrane region" description="Helical" evidence="5">
    <location>
        <begin position="431"/>
        <end position="447"/>
    </location>
</feature>
<dbReference type="Proteomes" id="UP000053784">
    <property type="component" value="Unassembled WGS sequence"/>
</dbReference>
<dbReference type="eggNOG" id="COG3307">
    <property type="taxonomic scope" value="Bacteria"/>
</dbReference>
<feature type="transmembrane region" description="Helical" evidence="5">
    <location>
        <begin position="105"/>
        <end position="123"/>
    </location>
</feature>
<name>A0A084CPL6_9GAMM</name>
<feature type="transmembrane region" description="Helical" evidence="5">
    <location>
        <begin position="404"/>
        <end position="425"/>
    </location>
</feature>
<feature type="transmembrane region" description="Helical" evidence="5">
    <location>
        <begin position="277"/>
        <end position="299"/>
    </location>
</feature>
<dbReference type="InterPro" id="IPR051533">
    <property type="entry name" value="WaaL-like"/>
</dbReference>
<accession>A0A084CPL6</accession>
<dbReference type="InterPro" id="IPR007016">
    <property type="entry name" value="O-antigen_ligase-rel_domated"/>
</dbReference>
<feature type="transmembrane region" description="Helical" evidence="5">
    <location>
        <begin position="74"/>
        <end position="93"/>
    </location>
</feature>
<proteinExistence type="predicted"/>
<keyword evidence="2 5" id="KW-0812">Transmembrane</keyword>
<evidence type="ECO:0000256" key="2">
    <source>
        <dbReference type="ARBA" id="ARBA00022692"/>
    </source>
</evidence>
<feature type="transmembrane region" description="Helical" evidence="5">
    <location>
        <begin position="229"/>
        <end position="248"/>
    </location>
</feature>
<gene>
    <name evidence="7" type="primary">exoQ</name>
    <name evidence="7" type="ORF">CF67_01087</name>
</gene>
<feature type="transmembrane region" description="Helical" evidence="5">
    <location>
        <begin position="255"/>
        <end position="271"/>
    </location>
</feature>
<evidence type="ECO:0000256" key="1">
    <source>
        <dbReference type="ARBA" id="ARBA00004141"/>
    </source>
</evidence>
<comment type="caution">
    <text evidence="7">The sequence shown here is derived from an EMBL/GenBank/DDBJ whole genome shotgun (WGS) entry which is preliminary data.</text>
</comment>
<dbReference type="Pfam" id="PF04932">
    <property type="entry name" value="Wzy_C"/>
    <property type="match status" value="1"/>
</dbReference>
<dbReference type="GO" id="GO:0016020">
    <property type="term" value="C:membrane"/>
    <property type="evidence" value="ECO:0007669"/>
    <property type="project" value="UniProtKB-SubCell"/>
</dbReference>
<keyword evidence="3 5" id="KW-1133">Transmembrane helix</keyword>
<feature type="transmembrane region" description="Helical" evidence="5">
    <location>
        <begin position="157"/>
        <end position="180"/>
    </location>
</feature>
<protein>
    <submittedName>
        <fullName evidence="7">Exopolysaccharide production protein</fullName>
    </submittedName>
</protein>
<feature type="transmembrane region" description="Helical" evidence="5">
    <location>
        <begin position="38"/>
        <end position="62"/>
    </location>
</feature>
<evidence type="ECO:0000256" key="5">
    <source>
        <dbReference type="SAM" id="Phobius"/>
    </source>
</evidence>
<feature type="transmembrane region" description="Helical" evidence="5">
    <location>
        <begin position="359"/>
        <end position="383"/>
    </location>
</feature>
<dbReference type="AlphaFoldDB" id="A0A084CPL6"/>